<accession>A0A0D7ATC8</accession>
<protein>
    <submittedName>
        <fullName evidence="1">Uncharacterized protein</fullName>
    </submittedName>
</protein>
<evidence type="ECO:0000313" key="2">
    <source>
        <dbReference type="Proteomes" id="UP000054007"/>
    </source>
</evidence>
<dbReference type="Proteomes" id="UP000054007">
    <property type="component" value="Unassembled WGS sequence"/>
</dbReference>
<feature type="non-terminal residue" evidence="1">
    <location>
        <position position="150"/>
    </location>
</feature>
<evidence type="ECO:0000313" key="1">
    <source>
        <dbReference type="EMBL" id="KIY60566.1"/>
    </source>
</evidence>
<proteinExistence type="predicted"/>
<organism evidence="1 2">
    <name type="scientific">Cylindrobasidium torrendii FP15055 ss-10</name>
    <dbReference type="NCBI Taxonomy" id="1314674"/>
    <lineage>
        <taxon>Eukaryota</taxon>
        <taxon>Fungi</taxon>
        <taxon>Dikarya</taxon>
        <taxon>Basidiomycota</taxon>
        <taxon>Agaricomycotina</taxon>
        <taxon>Agaricomycetes</taxon>
        <taxon>Agaricomycetidae</taxon>
        <taxon>Agaricales</taxon>
        <taxon>Marasmiineae</taxon>
        <taxon>Physalacriaceae</taxon>
        <taxon>Cylindrobasidium</taxon>
    </lineage>
</organism>
<dbReference type="EMBL" id="KN881516">
    <property type="protein sequence ID" value="KIY60566.1"/>
    <property type="molecule type" value="Genomic_DNA"/>
</dbReference>
<gene>
    <name evidence="1" type="ORF">CYLTODRAFT_460688</name>
</gene>
<reference evidence="1 2" key="1">
    <citation type="journal article" date="2015" name="Fungal Genet. Biol.">
        <title>Evolution of novel wood decay mechanisms in Agaricales revealed by the genome sequences of Fistulina hepatica and Cylindrobasidium torrendii.</title>
        <authorList>
            <person name="Floudas D."/>
            <person name="Held B.W."/>
            <person name="Riley R."/>
            <person name="Nagy L.G."/>
            <person name="Koehler G."/>
            <person name="Ransdell A.S."/>
            <person name="Younus H."/>
            <person name="Chow J."/>
            <person name="Chiniquy J."/>
            <person name="Lipzen A."/>
            <person name="Tritt A."/>
            <person name="Sun H."/>
            <person name="Haridas S."/>
            <person name="LaButti K."/>
            <person name="Ohm R.A."/>
            <person name="Kues U."/>
            <person name="Blanchette R.A."/>
            <person name="Grigoriev I.V."/>
            <person name="Minto R.E."/>
            <person name="Hibbett D.S."/>
        </authorList>
    </citation>
    <scope>NUCLEOTIDE SEQUENCE [LARGE SCALE GENOMIC DNA]</scope>
    <source>
        <strain evidence="1 2">FP15055 ss-10</strain>
    </source>
</reference>
<dbReference type="AlphaFoldDB" id="A0A0D7ATC8"/>
<keyword evidence="2" id="KW-1185">Reference proteome</keyword>
<name>A0A0D7ATC8_9AGAR</name>
<sequence>MSSCVEVDPKDRFILSQGMRITERLRRNSAAPPGTFPRSRRLAQPLQGGAGVVDNQLLPGDPDNVEDYRIKQWFAKIPMGAVDDEGLYDINLWFEQAVRGLRMTIPKWKVKTELPVLRSYKRFVHDVMQVAPVQFNLPDDFVDTNIFAIR</sequence>